<proteinExistence type="predicted"/>
<feature type="non-terminal residue" evidence="1">
    <location>
        <position position="1"/>
    </location>
</feature>
<name>X1DSK9_9ZZZZ</name>
<dbReference type="AlphaFoldDB" id="X1DSK9"/>
<organism evidence="1">
    <name type="scientific">marine sediment metagenome</name>
    <dbReference type="NCBI Taxonomy" id="412755"/>
    <lineage>
        <taxon>unclassified sequences</taxon>
        <taxon>metagenomes</taxon>
        <taxon>ecological metagenomes</taxon>
    </lineage>
</organism>
<sequence length="125" mass="14579">GDELQELRKDRIIPDSTYNEIEKYLLYDIRKHQAPADKMFNKTMKRPVDLLGRLMFSKKVVDDPARSVFGTMRRIGHLSGLGFRAKPTLRNLGQRLLLQDLYRTRDYAKAQAVAFRLSDMPNTEH</sequence>
<reference evidence="1" key="1">
    <citation type="journal article" date="2014" name="Front. Microbiol.">
        <title>High frequency of phylogenetically diverse reductive dehalogenase-homologous genes in deep subseafloor sedimentary metagenomes.</title>
        <authorList>
            <person name="Kawai M."/>
            <person name="Futagami T."/>
            <person name="Toyoda A."/>
            <person name="Takaki Y."/>
            <person name="Nishi S."/>
            <person name="Hori S."/>
            <person name="Arai W."/>
            <person name="Tsubouchi T."/>
            <person name="Morono Y."/>
            <person name="Uchiyama I."/>
            <person name="Ito T."/>
            <person name="Fujiyama A."/>
            <person name="Inagaki F."/>
            <person name="Takami H."/>
        </authorList>
    </citation>
    <scope>NUCLEOTIDE SEQUENCE</scope>
    <source>
        <strain evidence="1">Expedition CK06-06</strain>
    </source>
</reference>
<comment type="caution">
    <text evidence="1">The sequence shown here is derived from an EMBL/GenBank/DDBJ whole genome shotgun (WGS) entry which is preliminary data.</text>
</comment>
<accession>X1DSK9</accession>
<evidence type="ECO:0000313" key="1">
    <source>
        <dbReference type="EMBL" id="GAH11245.1"/>
    </source>
</evidence>
<feature type="non-terminal residue" evidence="1">
    <location>
        <position position="125"/>
    </location>
</feature>
<protein>
    <submittedName>
        <fullName evidence="1">Uncharacterized protein</fullName>
    </submittedName>
</protein>
<dbReference type="EMBL" id="BART01039162">
    <property type="protein sequence ID" value="GAH11245.1"/>
    <property type="molecule type" value="Genomic_DNA"/>
</dbReference>
<gene>
    <name evidence="1" type="ORF">S01H4_64524</name>
</gene>